<evidence type="ECO:0000256" key="4">
    <source>
        <dbReference type="ARBA" id="ARBA00022801"/>
    </source>
</evidence>
<keyword evidence="6" id="KW-0963">Cytoplasm</keyword>
<evidence type="ECO:0000256" key="6">
    <source>
        <dbReference type="PIRNR" id="PIRNR006743"/>
    </source>
</evidence>
<feature type="domain" description="Xrn1 N-terminal" evidence="8">
    <location>
        <begin position="1"/>
        <end position="227"/>
    </location>
</feature>
<keyword evidence="6" id="KW-0694">RNA-binding</keyword>
<feature type="region of interest" description="Disordered" evidence="7">
    <location>
        <begin position="1297"/>
        <end position="1432"/>
    </location>
</feature>
<evidence type="ECO:0000256" key="5">
    <source>
        <dbReference type="ARBA" id="ARBA00022839"/>
    </source>
</evidence>
<accession>A0A9P6ZRZ6</accession>
<keyword evidence="5 6" id="KW-0269">Exonuclease</keyword>
<dbReference type="Gene3D" id="2.170.260.40">
    <property type="match status" value="1"/>
</dbReference>
<dbReference type="InterPro" id="IPR004859">
    <property type="entry name" value="Xrn1_N"/>
</dbReference>
<dbReference type="GO" id="GO:0006397">
    <property type="term" value="P:mRNA processing"/>
    <property type="evidence" value="ECO:0007669"/>
    <property type="project" value="UniProtKB-KW"/>
</dbReference>
<evidence type="ECO:0000256" key="3">
    <source>
        <dbReference type="ARBA" id="ARBA00022722"/>
    </source>
</evidence>
<organism evidence="13 14">
    <name type="scientific">Suillus placidus</name>
    <dbReference type="NCBI Taxonomy" id="48579"/>
    <lineage>
        <taxon>Eukaryota</taxon>
        <taxon>Fungi</taxon>
        <taxon>Dikarya</taxon>
        <taxon>Basidiomycota</taxon>
        <taxon>Agaricomycotina</taxon>
        <taxon>Agaricomycetes</taxon>
        <taxon>Agaricomycetidae</taxon>
        <taxon>Boletales</taxon>
        <taxon>Suillineae</taxon>
        <taxon>Suillaceae</taxon>
        <taxon>Suillus</taxon>
    </lineage>
</organism>
<dbReference type="Pfam" id="PF17846">
    <property type="entry name" value="XRN_M"/>
    <property type="match status" value="1"/>
</dbReference>
<evidence type="ECO:0000259" key="12">
    <source>
        <dbReference type="Pfam" id="PF18334"/>
    </source>
</evidence>
<keyword evidence="4 6" id="KW-0378">Hydrolase</keyword>
<dbReference type="InterPro" id="IPR041106">
    <property type="entry name" value="XRN1_D2_D3"/>
</dbReference>
<feature type="domain" description="5'-3' exoribonuclease 1 D1" evidence="11">
    <location>
        <begin position="744"/>
        <end position="935"/>
    </location>
</feature>
<evidence type="ECO:0000259" key="10">
    <source>
        <dbReference type="Pfam" id="PF18129"/>
    </source>
</evidence>
<dbReference type="InterPro" id="IPR041412">
    <property type="entry name" value="Xrn1_helical"/>
</dbReference>
<evidence type="ECO:0000259" key="9">
    <source>
        <dbReference type="Pfam" id="PF17846"/>
    </source>
</evidence>
<evidence type="ECO:0000259" key="8">
    <source>
        <dbReference type="Pfam" id="PF03159"/>
    </source>
</evidence>
<feature type="compositionally biased region" description="Polar residues" evidence="7">
    <location>
        <begin position="1366"/>
        <end position="1378"/>
    </location>
</feature>
<dbReference type="InterPro" id="IPR027073">
    <property type="entry name" value="5_3_exoribonuclease"/>
</dbReference>
<dbReference type="Gene3D" id="2.30.30.30">
    <property type="match status" value="1"/>
</dbReference>
<dbReference type="Gene3D" id="2.30.30.750">
    <property type="match status" value="1"/>
</dbReference>
<dbReference type="CDD" id="cd18673">
    <property type="entry name" value="PIN_XRN1-2-like"/>
    <property type="match status" value="1"/>
</dbReference>
<dbReference type="GO" id="GO:0004534">
    <property type="term" value="F:5'-3' RNA exonuclease activity"/>
    <property type="evidence" value="ECO:0007669"/>
    <property type="project" value="TreeGrafter"/>
</dbReference>
<dbReference type="GO" id="GO:0003723">
    <property type="term" value="F:RNA binding"/>
    <property type="evidence" value="ECO:0007669"/>
    <property type="project" value="UniProtKB-KW"/>
</dbReference>
<dbReference type="FunFam" id="3.40.50.12390:FF:000002">
    <property type="entry name" value="5'-3' exoribonuclease 1"/>
    <property type="match status" value="1"/>
</dbReference>
<comment type="subcellular location">
    <subcellularLocation>
        <location evidence="6">Cytoplasm</location>
    </subcellularLocation>
</comment>
<keyword evidence="6" id="KW-0866">Nonsense-mediated mRNA decay</keyword>
<dbReference type="OrthoDB" id="372487at2759"/>
<keyword evidence="3 6" id="KW-0540">Nuclease</keyword>
<proteinExistence type="inferred from homology"/>
<dbReference type="Pfam" id="PF03159">
    <property type="entry name" value="XRN_N"/>
    <property type="match status" value="1"/>
</dbReference>
<feature type="compositionally biased region" description="Acidic residues" evidence="7">
    <location>
        <begin position="478"/>
        <end position="488"/>
    </location>
</feature>
<sequence>MGIPKFFRYISERYPLTSQLIEENKIPEFDNLYLDFNGIIHNCSHPNDEDAHFRMSEEQIFTAIFAYVDLLFGKIKPKKLFFMAVDGVAPRAKMNQQRSRRFRTAKEAKEVREKAESKGEKLPDEKAFDSNCITPGTPFMVRLSAQLRYFVNKKITEDANWRGVQVVLSGHEVPGEGEHKIMEYIRLSRAQPDYNPNVRHCLYGLDADLIMLGLLSHDPHFCLLREEVKFGPAAKKKGNISLENLNFYLLHLSLMREYLDLEFRDIEDILAFDYSLERVIDDFILLAVFVGNDFLPNLPDLHIHENGLERLFDVYKKVLPSLDGYINEGGAINTKRLQVVLDEMTTWEREIFEKEYADSNWFKGKRSKHVQEMELARKRANLVLARPQRDIFDQVQQFVLENRGKSSQHRTATLTMPNTFPARERKFISTLAEELHLSVTWDEFDEEDQNLVTWRLPGVLDEPLAEADAEQANGDANSEGEWEDVDEEDEEGRAAVDRVLKKFDKAPVVDDEEGGGFDARHEQSINDKMAEWKRGYYKEKLGISYDDPEDMHDLIYRYAEGLQWVMHYYYSGIASWGWFYNYHYAPRISDLCGLGDMSFAFELGQPFHPFEQLMGVLPSASMDHIPIAYQDLMYDSNSPILDFYPLEFEQDLNGKKQEWEAIVKIPFIDEQRLLRAMKSREHRLTPEEHRRNGFGTSTRFLFNPGASTVYPSSLPDFFPPIYRCTCKMESFDLPTLDGLHLVPGLCEGVCLGAEALAGFPSLDTLPHTAQLGFHGVNVHGSESRNKSMVVHIQNPHENRKVEDIAKEMVGKRTFIGWPFLQEGLVTAVSDPLFKYEKLVLVPGTPAKVVSNPHFHQGLGHWKGKAERIESIYSKKCGVITGDVDVLVHVRPLKGLKRLESGALVKDYEGPEKELEQAVQMVISEVASEDPRFLEKDAPPLSEEFPDGTNIFFLGEHAYGVAAQVSSTTDSVLSVVLAFFPSDKTENNKFKTIVDSRVSQHYLPSFKAASAIGMSPRALSKITSSFMVLTSDHQKNNLGLSIKFEAKSLKVIDYSRKAGRYWEFSEKAVDLIREYKDQFPEIFATLDQGGDDMARATDIFDSHADARVKEVKSWLKSKGIRDLEPVSLFSDNLAKSTVKEMEQVADDINKNRSKATIKKAIVKNIPRHAVLKPSHAIYRLQNQHFALGDRATMVQDSGGVPLSAKGVVIGLNTKSMDVVWDVPFMSGTTLGDRCSQYRGSTVEFNSCLNLSNPQFIASTSPGSTYPPRPNIPFKPRFGTYPAIQPAPGHQAVAGFRSAAQSQHQPPVAIMSNPNRGRGGLVTRVPRGGPPFNGHVGPPNGRGGPTTNGRPAPTAEGTSGGEASGSTLQPAVNVNNQPPSHDNGAPSRGGAVHRPYSHIRGGLRGRGFVPHFDRGRGRGYRGRGRGAVIHPESS</sequence>
<dbReference type="EMBL" id="JABBWD010000035">
    <property type="protein sequence ID" value="KAG1775160.1"/>
    <property type="molecule type" value="Genomic_DNA"/>
</dbReference>
<dbReference type="InterPro" id="IPR047007">
    <property type="entry name" value="XRN1_D1_sf"/>
</dbReference>
<dbReference type="GO" id="GO:0005634">
    <property type="term" value="C:nucleus"/>
    <property type="evidence" value="ECO:0007669"/>
    <property type="project" value="TreeGrafter"/>
</dbReference>
<dbReference type="InterPro" id="IPR014722">
    <property type="entry name" value="Rib_uL2_dom2"/>
</dbReference>
<dbReference type="PIRSF" id="PIRSF006743">
    <property type="entry name" value="Exonuclease_Xnr1"/>
    <property type="match status" value="1"/>
</dbReference>
<dbReference type="PANTHER" id="PTHR12341:SF7">
    <property type="entry name" value="5'-3' EXORIBONUCLEASE 1"/>
    <property type="match status" value="1"/>
</dbReference>
<evidence type="ECO:0000256" key="7">
    <source>
        <dbReference type="SAM" id="MobiDB-lite"/>
    </source>
</evidence>
<keyword evidence="2" id="KW-0507">mRNA processing</keyword>
<feature type="domain" description="Xrn1 helical" evidence="9">
    <location>
        <begin position="274"/>
        <end position="696"/>
    </location>
</feature>
<dbReference type="Pfam" id="PF18332">
    <property type="entry name" value="XRN1_D1"/>
    <property type="match status" value="1"/>
</dbReference>
<evidence type="ECO:0000256" key="2">
    <source>
        <dbReference type="ARBA" id="ARBA00022664"/>
    </source>
</evidence>
<dbReference type="InterPro" id="IPR040992">
    <property type="entry name" value="XRN1_D1"/>
</dbReference>
<dbReference type="InterPro" id="IPR041385">
    <property type="entry name" value="SH3_12"/>
</dbReference>
<gene>
    <name evidence="13" type="ORF">EV702DRAFT_1119025</name>
</gene>
<keyword evidence="14" id="KW-1185">Reference proteome</keyword>
<comment type="function">
    <text evidence="6">Multifunctional protein that exhibits several independent functions at different levels of the cellular processes. 5'-3' exonuclease component of the nonsense-mediated mRNA decay (NMD) which is a highly conserved mRNA degradation pathway, an RNA surveillance system whose role is to identify and rid cells of mRNA with premature termination codons and thus prevents accumulation of potentially harmful truncated proteins.</text>
</comment>
<evidence type="ECO:0000256" key="1">
    <source>
        <dbReference type="ARBA" id="ARBA00006994"/>
    </source>
</evidence>
<evidence type="ECO:0000313" key="13">
    <source>
        <dbReference type="EMBL" id="KAG1775160.1"/>
    </source>
</evidence>
<dbReference type="InterPro" id="IPR047008">
    <property type="entry name" value="XRN1_SH3_sf"/>
</dbReference>
<name>A0A9P6ZRZ6_9AGAM</name>
<dbReference type="GO" id="GO:0005737">
    <property type="term" value="C:cytoplasm"/>
    <property type="evidence" value="ECO:0007669"/>
    <property type="project" value="UniProtKB-SubCell"/>
</dbReference>
<dbReference type="Gene3D" id="1.25.40.1050">
    <property type="match status" value="1"/>
</dbReference>
<dbReference type="PANTHER" id="PTHR12341">
    <property type="entry name" value="5'-&gt;3' EXORIBONUCLEASE"/>
    <property type="match status" value="1"/>
</dbReference>
<feature type="region of interest" description="Disordered" evidence="7">
    <location>
        <begin position="468"/>
        <end position="488"/>
    </location>
</feature>
<dbReference type="EC" id="3.1.13.-" evidence="6"/>
<comment type="caution">
    <text evidence="13">The sequence shown here is derived from an EMBL/GenBank/DDBJ whole genome shotgun (WGS) entry which is preliminary data.</text>
</comment>
<dbReference type="FunFam" id="1.25.40.1050:FF:000002">
    <property type="entry name" value="5'-3' exoribonuclease"/>
    <property type="match status" value="1"/>
</dbReference>
<feature type="domain" description="5'-3' exoribonuclease 1 SH3-like" evidence="10">
    <location>
        <begin position="1182"/>
        <end position="1248"/>
    </location>
</feature>
<dbReference type="Gene3D" id="3.40.50.12390">
    <property type="match status" value="2"/>
</dbReference>
<dbReference type="Pfam" id="PF18334">
    <property type="entry name" value="XRN1_D2_D3"/>
    <property type="match status" value="1"/>
</dbReference>
<protein>
    <recommendedName>
        <fullName evidence="6">5'-3' exoribonuclease 1</fullName>
        <ecNumber evidence="6">3.1.13.-</ecNumber>
    </recommendedName>
</protein>
<comment type="similarity">
    <text evidence="1">Belongs to the 5'-3' exonuclease family. XRN2/RAT1 subfamily.</text>
</comment>
<feature type="domain" description="Exoribonuclease Xrn1 D2/D3" evidence="12">
    <location>
        <begin position="939"/>
        <end position="1162"/>
    </location>
</feature>
<evidence type="ECO:0000313" key="14">
    <source>
        <dbReference type="Proteomes" id="UP000714275"/>
    </source>
</evidence>
<dbReference type="GO" id="GO:0000184">
    <property type="term" value="P:nuclear-transcribed mRNA catabolic process, nonsense-mediated decay"/>
    <property type="evidence" value="ECO:0007669"/>
    <property type="project" value="UniProtKB-KW"/>
</dbReference>
<dbReference type="Proteomes" id="UP000714275">
    <property type="component" value="Unassembled WGS sequence"/>
</dbReference>
<evidence type="ECO:0000259" key="11">
    <source>
        <dbReference type="Pfam" id="PF18332"/>
    </source>
</evidence>
<dbReference type="Pfam" id="PF18129">
    <property type="entry name" value="SH3_12"/>
    <property type="match status" value="1"/>
</dbReference>
<dbReference type="GO" id="GO:0016075">
    <property type="term" value="P:rRNA catabolic process"/>
    <property type="evidence" value="ECO:0007669"/>
    <property type="project" value="TreeGrafter"/>
</dbReference>
<feature type="compositionally biased region" description="Low complexity" evidence="7">
    <location>
        <begin position="1345"/>
        <end position="1355"/>
    </location>
</feature>
<dbReference type="InterPro" id="IPR016494">
    <property type="entry name" value="5_3_exoribonuclease_1"/>
</dbReference>
<reference evidence="13" key="1">
    <citation type="journal article" date="2020" name="New Phytol.">
        <title>Comparative genomics reveals dynamic genome evolution in host specialist ectomycorrhizal fungi.</title>
        <authorList>
            <person name="Lofgren L.A."/>
            <person name="Nguyen N.H."/>
            <person name="Vilgalys R."/>
            <person name="Ruytinx J."/>
            <person name="Liao H.L."/>
            <person name="Branco S."/>
            <person name="Kuo A."/>
            <person name="LaButti K."/>
            <person name="Lipzen A."/>
            <person name="Andreopoulos W."/>
            <person name="Pangilinan J."/>
            <person name="Riley R."/>
            <person name="Hundley H."/>
            <person name="Na H."/>
            <person name="Barry K."/>
            <person name="Grigoriev I.V."/>
            <person name="Stajich J.E."/>
            <person name="Kennedy P.G."/>
        </authorList>
    </citation>
    <scope>NUCLEOTIDE SEQUENCE</scope>
    <source>
        <strain evidence="13">DOB743</strain>
    </source>
</reference>